<feature type="binding site" evidence="5">
    <location>
        <position position="178"/>
    </location>
    <ligand>
        <name>adenosylcob(III)alamin</name>
        <dbReference type="ChEBI" id="CHEBI:18408"/>
    </ligand>
</feature>
<keyword evidence="4 5" id="KW-1283">Bacterial microcompartment</keyword>
<dbReference type="RefSeq" id="WP_135441240.1">
    <property type="nucleotide sequence ID" value="NZ_SRLE01000004.1"/>
</dbReference>
<name>A0A4Z0M6G3_9GAMM</name>
<reference evidence="6 7" key="1">
    <citation type="submission" date="2019-04" db="EMBL/GenBank/DDBJ databases">
        <title>Taxonomy of novel Haliea sp. from mangrove soil of West Coast of India.</title>
        <authorList>
            <person name="Verma A."/>
            <person name="Kumar P."/>
            <person name="Krishnamurthi S."/>
        </authorList>
    </citation>
    <scope>NUCLEOTIDE SEQUENCE [LARGE SCALE GENOMIC DNA]</scope>
    <source>
        <strain evidence="6 7">SAOS-164</strain>
    </source>
</reference>
<feature type="binding site" evidence="5">
    <location>
        <position position="207"/>
    </location>
    <ligand>
        <name>adenosylcob(III)alamin</name>
        <dbReference type="ChEBI" id="CHEBI:18408"/>
    </ligand>
</feature>
<dbReference type="AlphaFoldDB" id="A0A4Z0M6G3"/>
<keyword evidence="3 5" id="KW-0170">Cobalt</keyword>
<accession>A0A4Z0M6G3</accession>
<evidence type="ECO:0000256" key="2">
    <source>
        <dbReference type="ARBA" id="ARBA00023239"/>
    </source>
</evidence>
<comment type="subunit">
    <text evidence="5">The basic unit is a heterodimer which dimerizes to form tetramers. The heterotetramers trimerize; 6 large subunits form a core ring with 6 small subunits projecting outwards.</text>
</comment>
<gene>
    <name evidence="5" type="primary">eutC</name>
    <name evidence="6" type="ORF">E4634_03570</name>
</gene>
<dbReference type="InterPro" id="IPR042255">
    <property type="entry name" value="EutC_N"/>
</dbReference>
<keyword evidence="1 5" id="KW-0846">Cobalamin</keyword>
<keyword evidence="2 5" id="KW-0456">Lyase</keyword>
<dbReference type="UniPathway" id="UPA00560"/>
<dbReference type="Gene3D" id="3.40.50.11240">
    <property type="entry name" value="Ethanolamine ammonia-lyase light chain (EutC)"/>
    <property type="match status" value="1"/>
</dbReference>
<dbReference type="GO" id="GO:0031419">
    <property type="term" value="F:cobalamin binding"/>
    <property type="evidence" value="ECO:0007669"/>
    <property type="project" value="UniProtKB-UniRule"/>
</dbReference>
<comment type="cofactor">
    <cofactor evidence="5">
        <name>adenosylcob(III)alamin</name>
        <dbReference type="ChEBI" id="CHEBI:18408"/>
    </cofactor>
    <text evidence="5">Binds between the large and small subunits.</text>
</comment>
<dbReference type="Gene3D" id="1.10.30.40">
    <property type="entry name" value="Ethanolamine ammonia-lyase light chain (EutC), N-terminal domain"/>
    <property type="match status" value="1"/>
</dbReference>
<dbReference type="OrthoDB" id="114248at2"/>
<dbReference type="NCBIfam" id="NF003971">
    <property type="entry name" value="PRK05465.1"/>
    <property type="match status" value="1"/>
</dbReference>
<keyword evidence="7" id="KW-1185">Reference proteome</keyword>
<proteinExistence type="inferred from homology"/>
<comment type="similarity">
    <text evidence="5">Belongs to the EutC family.</text>
</comment>
<dbReference type="HAMAP" id="MF_00601">
    <property type="entry name" value="EutC"/>
    <property type="match status" value="1"/>
</dbReference>
<evidence type="ECO:0000256" key="1">
    <source>
        <dbReference type="ARBA" id="ARBA00022628"/>
    </source>
</evidence>
<evidence type="ECO:0000256" key="4">
    <source>
        <dbReference type="ARBA" id="ARBA00024446"/>
    </source>
</evidence>
<evidence type="ECO:0000313" key="7">
    <source>
        <dbReference type="Proteomes" id="UP000298050"/>
    </source>
</evidence>
<dbReference type="GO" id="GO:0031471">
    <property type="term" value="C:ethanolamine degradation polyhedral organelle"/>
    <property type="evidence" value="ECO:0007669"/>
    <property type="project" value="UniProtKB-UniRule"/>
</dbReference>
<dbReference type="Proteomes" id="UP000298050">
    <property type="component" value="Unassembled WGS sequence"/>
</dbReference>
<evidence type="ECO:0000256" key="3">
    <source>
        <dbReference type="ARBA" id="ARBA00023285"/>
    </source>
</evidence>
<comment type="subcellular location">
    <subcellularLocation>
        <location evidence="5">Bacterial microcompartment</location>
    </subcellularLocation>
</comment>
<organism evidence="6 7">
    <name type="scientific">Mangrovimicrobium sediminis</name>
    <dbReference type="NCBI Taxonomy" id="2562682"/>
    <lineage>
        <taxon>Bacteria</taxon>
        <taxon>Pseudomonadati</taxon>
        <taxon>Pseudomonadota</taxon>
        <taxon>Gammaproteobacteria</taxon>
        <taxon>Cellvibrionales</taxon>
        <taxon>Halieaceae</taxon>
        <taxon>Mangrovimicrobium</taxon>
    </lineage>
</organism>
<dbReference type="EMBL" id="SRLE01000004">
    <property type="protein sequence ID" value="TGD75099.1"/>
    <property type="molecule type" value="Genomic_DNA"/>
</dbReference>
<dbReference type="Pfam" id="PF05985">
    <property type="entry name" value="EutC"/>
    <property type="match status" value="1"/>
</dbReference>
<protein>
    <recommendedName>
        <fullName evidence="5">Ethanolamine ammonia-lyase small subunit</fullName>
        <shortName evidence="5">EAL small subunit</shortName>
        <ecNumber evidence="5">4.3.1.7</ecNumber>
    </recommendedName>
</protein>
<comment type="catalytic activity">
    <reaction evidence="5">
        <text>ethanolamine = acetaldehyde + NH4(+)</text>
        <dbReference type="Rhea" id="RHEA:15313"/>
        <dbReference type="ChEBI" id="CHEBI:15343"/>
        <dbReference type="ChEBI" id="CHEBI:28938"/>
        <dbReference type="ChEBI" id="CHEBI:57603"/>
        <dbReference type="EC" id="4.3.1.7"/>
    </reaction>
</comment>
<dbReference type="GO" id="GO:0006520">
    <property type="term" value="P:amino acid metabolic process"/>
    <property type="evidence" value="ECO:0007669"/>
    <property type="project" value="InterPro"/>
</dbReference>
<dbReference type="InterPro" id="IPR009246">
    <property type="entry name" value="EutC"/>
</dbReference>
<comment type="function">
    <text evidence="5">Catalyzes the deamination of various vicinal amino-alcohols to oxo compounds. Allows this organism to utilize ethanolamine as the sole source of nitrogen and carbon in the presence of external vitamin B12.</text>
</comment>
<dbReference type="PANTHER" id="PTHR39330">
    <property type="entry name" value="ETHANOLAMINE AMMONIA-LYASE LIGHT CHAIN"/>
    <property type="match status" value="1"/>
</dbReference>
<comment type="pathway">
    <text evidence="5">Amine and polyamine degradation; ethanolamine degradation.</text>
</comment>
<feature type="binding site" evidence="5">
    <location>
        <position position="157"/>
    </location>
    <ligand>
        <name>adenosylcob(III)alamin</name>
        <dbReference type="ChEBI" id="CHEBI:18408"/>
    </ligand>
</feature>
<dbReference type="GO" id="GO:0009350">
    <property type="term" value="C:ethanolamine ammonia-lyase complex"/>
    <property type="evidence" value="ECO:0007669"/>
    <property type="project" value="UniProtKB-UniRule"/>
</dbReference>
<evidence type="ECO:0000313" key="6">
    <source>
        <dbReference type="EMBL" id="TGD75099.1"/>
    </source>
</evidence>
<dbReference type="GO" id="GO:0046336">
    <property type="term" value="P:ethanolamine catabolic process"/>
    <property type="evidence" value="ECO:0007669"/>
    <property type="project" value="UniProtKB-UniRule"/>
</dbReference>
<sequence>MSDITRNRWDSLRQYTPARIATGRVGHAQPTRAQLQFQLDHARARDAVWHPLDSAQLAERLLKLGPPVLRVNSEVSDRAQYLQRPDLGRRLARADRSRLESAVGAAGAADVAIAVVDGLSSIAVETHAAPLLERLLPALRDNGLKLAPLSIVAQGRVAIGDEIGEALGARLSLVLIGERPGLSSPDSLGLYLTFGPRRGRVDAERNCVSNIRPPHGLDYERAVETCLYLCRNALQRRLSGVQLKDDSVVVDSPRTQRVPFFRDTRGRG</sequence>
<dbReference type="EC" id="4.3.1.7" evidence="5"/>
<dbReference type="PANTHER" id="PTHR39330:SF1">
    <property type="entry name" value="ETHANOLAMINE AMMONIA-LYASE SMALL SUBUNIT"/>
    <property type="match status" value="1"/>
</dbReference>
<dbReference type="GO" id="GO:0008851">
    <property type="term" value="F:ethanolamine ammonia-lyase activity"/>
    <property type="evidence" value="ECO:0007669"/>
    <property type="project" value="UniProtKB-UniRule"/>
</dbReference>
<evidence type="ECO:0000256" key="5">
    <source>
        <dbReference type="HAMAP-Rule" id="MF_00601"/>
    </source>
</evidence>
<dbReference type="InterPro" id="IPR042251">
    <property type="entry name" value="EutC_C"/>
</dbReference>
<comment type="caution">
    <text evidence="6">The sequence shown here is derived from an EMBL/GenBank/DDBJ whole genome shotgun (WGS) entry which is preliminary data.</text>
</comment>
<dbReference type="PIRSF" id="PIRSF018982">
    <property type="entry name" value="EutC"/>
    <property type="match status" value="1"/>
</dbReference>